<evidence type="ECO:0000313" key="3">
    <source>
        <dbReference type="Proteomes" id="UP000007488"/>
    </source>
</evidence>
<evidence type="ECO:0000259" key="1">
    <source>
        <dbReference type="Pfam" id="PF00148"/>
    </source>
</evidence>
<dbReference type="EMBL" id="CP002547">
    <property type="protein sequence ID" value="ADY55337.1"/>
    <property type="molecule type" value="Genomic_DNA"/>
</dbReference>
<dbReference type="HOGENOM" id="CLU_025876_4_0_9"/>
<evidence type="ECO:0000313" key="2">
    <source>
        <dbReference type="EMBL" id="ADY55337.1"/>
    </source>
</evidence>
<dbReference type="KEGG" id="sgy:Sgly_0996"/>
<accession>F0STP7</accession>
<dbReference type="Gene3D" id="3.40.50.1980">
    <property type="entry name" value="Nitrogenase molybdenum iron protein domain"/>
    <property type="match status" value="3"/>
</dbReference>
<organism evidence="2 3">
    <name type="scientific">Syntrophobotulus glycolicus (strain DSM 8271 / FlGlyR)</name>
    <dbReference type="NCBI Taxonomy" id="645991"/>
    <lineage>
        <taxon>Bacteria</taxon>
        <taxon>Bacillati</taxon>
        <taxon>Bacillota</taxon>
        <taxon>Clostridia</taxon>
        <taxon>Eubacteriales</taxon>
        <taxon>Desulfitobacteriaceae</taxon>
        <taxon>Syntrophobotulus</taxon>
    </lineage>
</organism>
<dbReference type="GO" id="GO:0016491">
    <property type="term" value="F:oxidoreductase activity"/>
    <property type="evidence" value="ECO:0007669"/>
    <property type="project" value="InterPro"/>
</dbReference>
<dbReference type="InterPro" id="IPR000510">
    <property type="entry name" value="Nase/OxRdtase_comp1"/>
</dbReference>
<gene>
    <name evidence="2" type="ordered locus">Sgly_0996</name>
</gene>
<dbReference type="Pfam" id="PF00148">
    <property type="entry name" value="Oxidored_nitro"/>
    <property type="match status" value="1"/>
</dbReference>
<dbReference type="AlphaFoldDB" id="F0STP7"/>
<dbReference type="PANTHER" id="PTHR42956">
    <property type="entry name" value="NITROGENASE IRON-MOLYBDENUM COFACTOR BIOSYNTHESIS PROTEIN NIFE"/>
    <property type="match status" value="1"/>
</dbReference>
<dbReference type="eggNOG" id="COG2710">
    <property type="taxonomic scope" value="Bacteria"/>
</dbReference>
<dbReference type="STRING" id="645991.Sgly_0996"/>
<reference evidence="3" key="2">
    <citation type="submission" date="2011-02" db="EMBL/GenBank/DDBJ databases">
        <title>The complete genome of Syntrophobotulus glycolicus DSM 8271.</title>
        <authorList>
            <person name="Lucas S."/>
            <person name="Copeland A."/>
            <person name="Lapidus A."/>
            <person name="Bruce D."/>
            <person name="Goodwin L."/>
            <person name="Pitluck S."/>
            <person name="Kyrpides N."/>
            <person name="Mavromatis K."/>
            <person name="Pagani I."/>
            <person name="Ivanova N."/>
            <person name="Mikhailova N."/>
            <person name="Chertkov O."/>
            <person name="Held B."/>
            <person name="Detter J.C."/>
            <person name="Tapia R."/>
            <person name="Han C."/>
            <person name="Land M."/>
            <person name="Hauser L."/>
            <person name="Markowitz V."/>
            <person name="Cheng J.-F."/>
            <person name="Hugenholtz P."/>
            <person name="Woyke T."/>
            <person name="Wu D."/>
            <person name="Spring S."/>
            <person name="Schroeder M."/>
            <person name="Brambilla E."/>
            <person name="Klenk H.-P."/>
            <person name="Eisen J.A."/>
        </authorList>
    </citation>
    <scope>NUCLEOTIDE SEQUENCE [LARGE SCALE GENOMIC DNA]</scope>
    <source>
        <strain evidence="3">DSM 8271 / FlGlyR</strain>
    </source>
</reference>
<protein>
    <submittedName>
        <fullName evidence="2">Oxidoreductase/nitrogenase component 1</fullName>
    </submittedName>
</protein>
<name>F0STP7_SYNGF</name>
<dbReference type="Proteomes" id="UP000007488">
    <property type="component" value="Chromosome"/>
</dbReference>
<dbReference type="RefSeq" id="WP_013624208.1">
    <property type="nucleotide sequence ID" value="NC_015172.1"/>
</dbReference>
<sequence>MPRILDQTRYKCALSAIQTVQAISGALPILHSGPGCSDRLSSGAGTSGHFAPRIFPCTNISEKEVIFGGEERLRETIANALKVINAELFVVLTGCSAEIVGDDVEEVVRSFRDAEKPVLYASTAGFKGNNYLGYEWVLEAIISQYLQDGSAYPQEPGLVNIFASIPLHDPFWHGNLEVLAQLLSELGLQPNIIFGYDNGMKNIDKIPSAQFNLLVSPWQGLDSVKLLEQKYGTPYFHYPNLPVGAFETSKFLRAVSDFAGLDREKTEAVVKEKERKYYYFIERFADLFLENRIMAQRFVIVSDAQYTLALTKFLVNDLGLFPEKQYIMDDTPEKYRQAIAGYFRDLNFGIETEVSFETDGYKVHEEIEATDYHGYPLIVGSAWEKKLARKTSAHYLSVSWPLTERLIINSSYAGYEGGLKFLEDIYSVVLTRFN</sequence>
<proteinExistence type="predicted"/>
<keyword evidence="3" id="KW-1185">Reference proteome</keyword>
<feature type="domain" description="Nitrogenase/oxidoreductase component 1" evidence="1">
    <location>
        <begin position="15"/>
        <end position="429"/>
    </location>
</feature>
<dbReference type="InterPro" id="IPR049939">
    <property type="entry name" value="NifE-like"/>
</dbReference>
<dbReference type="OrthoDB" id="9800746at2"/>
<reference evidence="2 3" key="1">
    <citation type="journal article" date="2011" name="Stand. Genomic Sci.">
        <title>Complete genome sequence of Syntrophobotulus glycolicus type strain (FlGlyR).</title>
        <authorList>
            <person name="Han C."/>
            <person name="Mwirichia R."/>
            <person name="Chertkov O."/>
            <person name="Held B."/>
            <person name="Lapidus A."/>
            <person name="Nolan M."/>
            <person name="Lucas S."/>
            <person name="Hammon N."/>
            <person name="Deshpande S."/>
            <person name="Cheng J.F."/>
            <person name="Tapia R."/>
            <person name="Goodwin L."/>
            <person name="Pitluck S."/>
            <person name="Huntemann M."/>
            <person name="Liolios K."/>
            <person name="Ivanova N."/>
            <person name="Pagani I."/>
            <person name="Mavromatis K."/>
            <person name="Ovchinikova G."/>
            <person name="Pati A."/>
            <person name="Chen A."/>
            <person name="Palaniappan K."/>
            <person name="Land M."/>
            <person name="Hauser L."/>
            <person name="Brambilla E.M."/>
            <person name="Rohde M."/>
            <person name="Spring S."/>
            <person name="Sikorski J."/>
            <person name="Goker M."/>
            <person name="Woyke T."/>
            <person name="Bristow J."/>
            <person name="Eisen J.A."/>
            <person name="Markowitz V."/>
            <person name="Hugenholtz P."/>
            <person name="Kyrpides N.C."/>
            <person name="Klenk H.P."/>
            <person name="Detter J.C."/>
        </authorList>
    </citation>
    <scope>NUCLEOTIDE SEQUENCE [LARGE SCALE GENOMIC DNA]</scope>
    <source>
        <strain evidence="3">DSM 8271 / FlGlyR</strain>
    </source>
</reference>
<dbReference type="SUPFAM" id="SSF53807">
    <property type="entry name" value="Helical backbone' metal receptor"/>
    <property type="match status" value="1"/>
</dbReference>
<dbReference type="PANTHER" id="PTHR42956:SF1">
    <property type="entry name" value="NITROGENASE IRON-MOLYBDENUM COFACTOR BIOSYNTHESIS PROTEIN NIFE"/>
    <property type="match status" value="1"/>
</dbReference>